<comment type="caution">
    <text evidence="2">The sequence shown here is derived from an EMBL/GenBank/DDBJ whole genome shotgun (WGS) entry which is preliminary data.</text>
</comment>
<evidence type="ECO:0000256" key="1">
    <source>
        <dbReference type="SAM" id="MobiDB-lite"/>
    </source>
</evidence>
<organism evidence="2 3">
    <name type="scientific">Paludisphaera mucosa</name>
    <dbReference type="NCBI Taxonomy" id="3030827"/>
    <lineage>
        <taxon>Bacteria</taxon>
        <taxon>Pseudomonadati</taxon>
        <taxon>Planctomycetota</taxon>
        <taxon>Planctomycetia</taxon>
        <taxon>Isosphaerales</taxon>
        <taxon>Isosphaeraceae</taxon>
        <taxon>Paludisphaera</taxon>
    </lineage>
</organism>
<dbReference type="EMBL" id="JARRAG010000001">
    <property type="protein sequence ID" value="MDG3002350.1"/>
    <property type="molecule type" value="Genomic_DNA"/>
</dbReference>
<dbReference type="PROSITE" id="PS51257">
    <property type="entry name" value="PROKAR_LIPOPROTEIN"/>
    <property type="match status" value="1"/>
</dbReference>
<evidence type="ECO:0000313" key="2">
    <source>
        <dbReference type="EMBL" id="MDG3002350.1"/>
    </source>
</evidence>
<keyword evidence="3" id="KW-1185">Reference proteome</keyword>
<reference evidence="2 3" key="1">
    <citation type="submission" date="2023-03" db="EMBL/GenBank/DDBJ databases">
        <title>Paludisphaera mucosa sp. nov. a novel planctomycete from northern fen.</title>
        <authorList>
            <person name="Ivanova A."/>
        </authorList>
    </citation>
    <scope>NUCLEOTIDE SEQUENCE [LARGE SCALE GENOMIC DNA]</scope>
    <source>
        <strain evidence="2 3">Pla2</strain>
    </source>
</reference>
<gene>
    <name evidence="2" type="ORF">PZE19_00985</name>
</gene>
<evidence type="ECO:0000313" key="3">
    <source>
        <dbReference type="Proteomes" id="UP001216907"/>
    </source>
</evidence>
<sequence length="62" mass="6406">MDRKFRIALAAAVAASWSISGCGDSGSTSTAERSAEAIKTDAKGQDAMKEFMQGKGGKSKAH</sequence>
<protein>
    <submittedName>
        <fullName evidence="2">Uncharacterized protein</fullName>
    </submittedName>
</protein>
<feature type="compositionally biased region" description="Basic and acidic residues" evidence="1">
    <location>
        <begin position="33"/>
        <end position="45"/>
    </location>
</feature>
<name>A0ABT6F4M0_9BACT</name>
<dbReference type="RefSeq" id="WP_277858714.1">
    <property type="nucleotide sequence ID" value="NZ_JARRAG010000001.1"/>
</dbReference>
<accession>A0ABT6F4M0</accession>
<feature type="region of interest" description="Disordered" evidence="1">
    <location>
        <begin position="21"/>
        <end position="45"/>
    </location>
</feature>
<dbReference type="Proteomes" id="UP001216907">
    <property type="component" value="Unassembled WGS sequence"/>
</dbReference>
<proteinExistence type="predicted"/>